<evidence type="ECO:0000256" key="4">
    <source>
        <dbReference type="ARBA" id="ARBA00022679"/>
    </source>
</evidence>
<dbReference type="Pfam" id="PF07733">
    <property type="entry name" value="DNA_pol3_alpha"/>
    <property type="match status" value="1"/>
</dbReference>
<dbReference type="CDD" id="cd12113">
    <property type="entry name" value="PHP_PolIIIA_DnaE3"/>
    <property type="match status" value="1"/>
</dbReference>
<dbReference type="PANTHER" id="PTHR32294">
    <property type="entry name" value="DNA POLYMERASE III SUBUNIT ALPHA"/>
    <property type="match status" value="1"/>
</dbReference>
<comment type="caution">
    <text evidence="11">The sequence shown here is derived from an EMBL/GenBank/DDBJ whole genome shotgun (WGS) entry which is preliminary data.</text>
</comment>
<dbReference type="RefSeq" id="WP_006978874.1">
    <property type="nucleotide sequence ID" value="NZ_ABVL01000003.1"/>
</dbReference>
<dbReference type="InterPro" id="IPR016195">
    <property type="entry name" value="Pol/histidinol_Pase-like"/>
</dbReference>
<keyword evidence="4 11" id="KW-0808">Transferase</keyword>
<keyword evidence="5 11" id="KW-0548">Nucleotidyltransferase</keyword>
<dbReference type="InterPro" id="IPR004805">
    <property type="entry name" value="DnaE2/DnaE/PolC"/>
</dbReference>
<name>B4CWT5_9BACT</name>
<comment type="catalytic activity">
    <reaction evidence="8">
        <text>DNA(n) + a 2'-deoxyribonucleoside 5'-triphosphate = DNA(n+1) + diphosphate</text>
        <dbReference type="Rhea" id="RHEA:22508"/>
        <dbReference type="Rhea" id="RHEA-COMP:17339"/>
        <dbReference type="Rhea" id="RHEA-COMP:17340"/>
        <dbReference type="ChEBI" id="CHEBI:33019"/>
        <dbReference type="ChEBI" id="CHEBI:61560"/>
        <dbReference type="ChEBI" id="CHEBI:173112"/>
        <dbReference type="EC" id="2.7.7.7"/>
    </reaction>
</comment>
<dbReference type="GO" id="GO:0008408">
    <property type="term" value="F:3'-5' exonuclease activity"/>
    <property type="evidence" value="ECO:0007669"/>
    <property type="project" value="InterPro"/>
</dbReference>
<organism evidence="11 12">
    <name type="scientific">Chthoniobacter flavus Ellin428</name>
    <dbReference type="NCBI Taxonomy" id="497964"/>
    <lineage>
        <taxon>Bacteria</taxon>
        <taxon>Pseudomonadati</taxon>
        <taxon>Verrucomicrobiota</taxon>
        <taxon>Spartobacteria</taxon>
        <taxon>Chthoniobacterales</taxon>
        <taxon>Chthoniobacteraceae</taxon>
        <taxon>Chthoniobacter</taxon>
    </lineage>
</organism>
<dbReference type="SUPFAM" id="SSF50249">
    <property type="entry name" value="Nucleic acid-binding proteins"/>
    <property type="match status" value="1"/>
</dbReference>
<dbReference type="Proteomes" id="UP000005824">
    <property type="component" value="Unassembled WGS sequence"/>
</dbReference>
<dbReference type="Pfam" id="PF02811">
    <property type="entry name" value="PHP"/>
    <property type="match status" value="1"/>
</dbReference>
<comment type="subcellular location">
    <subcellularLocation>
        <location evidence="1">Cytoplasm</location>
    </subcellularLocation>
</comment>
<evidence type="ECO:0000256" key="2">
    <source>
        <dbReference type="ARBA" id="ARBA00012417"/>
    </source>
</evidence>
<dbReference type="Gene3D" id="1.10.10.1600">
    <property type="entry name" value="Bacterial DNA polymerase III alpha subunit, thumb domain"/>
    <property type="match status" value="1"/>
</dbReference>
<evidence type="ECO:0000256" key="7">
    <source>
        <dbReference type="ARBA" id="ARBA00022932"/>
    </source>
</evidence>
<dbReference type="Pfam" id="PF01336">
    <property type="entry name" value="tRNA_anti-codon"/>
    <property type="match status" value="1"/>
</dbReference>
<dbReference type="STRING" id="497964.CfE428DRAFT_1548"/>
<dbReference type="InParanoid" id="B4CWT5"/>
<keyword evidence="6" id="KW-0235">DNA replication</keyword>
<dbReference type="Pfam" id="PF14579">
    <property type="entry name" value="HHH_6"/>
    <property type="match status" value="1"/>
</dbReference>
<feature type="compositionally biased region" description="Acidic residues" evidence="9">
    <location>
        <begin position="855"/>
        <end position="865"/>
    </location>
</feature>
<dbReference type="PANTHER" id="PTHR32294:SF0">
    <property type="entry name" value="DNA POLYMERASE III SUBUNIT ALPHA"/>
    <property type="match status" value="1"/>
</dbReference>
<evidence type="ECO:0000256" key="5">
    <source>
        <dbReference type="ARBA" id="ARBA00022695"/>
    </source>
</evidence>
<evidence type="ECO:0000256" key="8">
    <source>
        <dbReference type="ARBA" id="ARBA00049244"/>
    </source>
</evidence>
<dbReference type="InterPro" id="IPR040982">
    <property type="entry name" value="DNA_pol3_finger"/>
</dbReference>
<dbReference type="SUPFAM" id="SSF89550">
    <property type="entry name" value="PHP domain-like"/>
    <property type="match status" value="1"/>
</dbReference>
<dbReference type="GO" id="GO:0005737">
    <property type="term" value="C:cytoplasm"/>
    <property type="evidence" value="ECO:0007669"/>
    <property type="project" value="UniProtKB-SubCell"/>
</dbReference>
<gene>
    <name evidence="11" type="ORF">CfE428DRAFT_1548</name>
</gene>
<dbReference type="NCBIfam" id="NF004226">
    <property type="entry name" value="PRK05673.1"/>
    <property type="match status" value="1"/>
</dbReference>
<evidence type="ECO:0000313" key="12">
    <source>
        <dbReference type="Proteomes" id="UP000005824"/>
    </source>
</evidence>
<proteinExistence type="predicted"/>
<keyword evidence="7" id="KW-0239">DNA-directed DNA polymerase</keyword>
<reference evidence="11 12" key="1">
    <citation type="journal article" date="2011" name="J. Bacteriol.">
        <title>Genome sequence of Chthoniobacter flavus Ellin428, an aerobic heterotrophic soil bacterium.</title>
        <authorList>
            <person name="Kant R."/>
            <person name="van Passel M.W."/>
            <person name="Palva A."/>
            <person name="Lucas S."/>
            <person name="Lapidus A."/>
            <person name="Glavina Del Rio T."/>
            <person name="Dalin E."/>
            <person name="Tice H."/>
            <person name="Bruce D."/>
            <person name="Goodwin L."/>
            <person name="Pitluck S."/>
            <person name="Larimer F.W."/>
            <person name="Land M.L."/>
            <person name="Hauser L."/>
            <person name="Sangwan P."/>
            <person name="de Vos W.M."/>
            <person name="Janssen P.H."/>
            <person name="Smidt H."/>
        </authorList>
    </citation>
    <scope>NUCLEOTIDE SEQUENCE [LARGE SCALE GENOMIC DNA]</scope>
    <source>
        <strain evidence="11 12">Ellin428</strain>
    </source>
</reference>
<feature type="domain" description="Polymerase/histidinol phosphatase N-terminal" evidence="10">
    <location>
        <begin position="7"/>
        <end position="74"/>
    </location>
</feature>
<evidence type="ECO:0000256" key="1">
    <source>
        <dbReference type="ARBA" id="ARBA00004496"/>
    </source>
</evidence>
<dbReference type="Pfam" id="PF17657">
    <property type="entry name" value="DNA_pol3_finger"/>
    <property type="match status" value="1"/>
</dbReference>
<evidence type="ECO:0000256" key="3">
    <source>
        <dbReference type="ARBA" id="ARBA00019114"/>
    </source>
</evidence>
<dbReference type="Gene3D" id="3.20.20.140">
    <property type="entry name" value="Metal-dependent hydrolases"/>
    <property type="match status" value="1"/>
</dbReference>
<sequence length="1219" mass="134395">MSADSFVHLHCHTEYSTLDGAVRIKEAMKKAKEYGMPALAITDHGNLFGAIEFYQAGKSSGVNPIIGCEVYVAPDSHLKKTATTQRESAFHLTLLAQNDQGYRNLVKLVSIAHLDGMYYKPRIDKELLAQYGKGLIGLSGCLKGEINQAIIEDNLPKAKELTGAYRDILGPENFFIELHNHGIEAQLKCNKTLPVLAKEFGLGLVAANDVHFLQRTDHAAHDALICIGTGSNIADERRMHYVQEVYFKSPAEMRALFAEVPEACDNTLAIAERCNITIDTSPKYPNYTPPPGRTQNEYLREITLAGMHRRYGSDADSEIVQKRFELEISVLEKQGFTNYFLIVWDFINWAKEHGIPVGPGRGSAAGSMIAYAMGITDIDPIKFKLLFERFLNPERVSPPDIDVDFCVNRRGEVIDYVRQKYGERAVSQIITFGTLGAKSVLRDVARVQGWSYGDADRVAKMIPNELGITLKGLDKKNKETGQMDHIAGAIDKNPELKKAVDTEPATAQLWDVATKLEGLTRGVGVHAAGVVIGDRDLSDYIPLTRANDNSIVSQYAMGPLTDVGMLKCDFLGLKTLTVITDAVVLIRHREPDFDVDKIPLENQPTFDLLNRGETIGIFQLESGGMVSVCRQFDIKDIEDINAILALYRPGPMDLIPDYIKRKKGKAKVKAPHKLLLDMTKETYGVLVYQEQVMQAAQILAGYTLGGADLLRRAMGKKDKEKMAKERIKFCEGCKNLHNIEEKTANEIFDTLEKFAGYGFNRSHSAAYAWISYQTAYLKANYPVEFMAAVMSNEVSNTDKISIFVGECERMGMTILPPDVNKSGLKFTPEEVNVEGIAAAQAARRKLQVAAQATEQGEDAPESIEEENVRFEDLPSGPGTNGSAGAETPASDEKIHVGSIRYGLAAIKNVGEAAVAAAIVERNNKGAFQSLEDFCGRVDVKKMNKKALECLVKCGAFDWTGVERAQLHSEIDGALAAASSANRDRAVGQFSMFDDFEISGKATKTTKGSAPKVAPWSSTEKLAYEKELLGFYVTGHPLDEYRSALEKFVPIAKLSEEEDKSTVTIGGALASVEKKFTKKDNKPFAVVVLEDVTASLEVMIWNETFNKSQALLVQGSVVSITGRLDLREEAPRLVANELKLVKKPAPTEKPVVLYFHASKTTEGDLSTVLGVVQRFPGPRRLELRFTDGDGRTLVRMAAGNEFKVAWNDAVSKELSPWLKK</sequence>
<dbReference type="SMART" id="SM00481">
    <property type="entry name" value="POLIIIAc"/>
    <property type="match status" value="1"/>
</dbReference>
<dbReference type="InterPro" id="IPR004013">
    <property type="entry name" value="PHP_dom"/>
</dbReference>
<dbReference type="InterPro" id="IPR003141">
    <property type="entry name" value="Pol/His_phosphatase_N"/>
</dbReference>
<dbReference type="AlphaFoldDB" id="B4CWT5"/>
<dbReference type="CDD" id="cd04485">
    <property type="entry name" value="DnaE_OBF"/>
    <property type="match status" value="1"/>
</dbReference>
<dbReference type="EC" id="2.7.7.7" evidence="2"/>
<keyword evidence="12" id="KW-1185">Reference proteome</keyword>
<dbReference type="NCBIfam" id="TIGR00594">
    <property type="entry name" value="polc"/>
    <property type="match status" value="1"/>
</dbReference>
<dbReference type="InterPro" id="IPR041931">
    <property type="entry name" value="DNA_pol3_alpha_thumb_dom"/>
</dbReference>
<dbReference type="eggNOG" id="COG0587">
    <property type="taxonomic scope" value="Bacteria"/>
</dbReference>
<dbReference type="EMBL" id="ABVL01000003">
    <property type="protein sequence ID" value="EDY21255.1"/>
    <property type="molecule type" value="Genomic_DNA"/>
</dbReference>
<dbReference type="InterPro" id="IPR011708">
    <property type="entry name" value="DNA_pol3_alpha_NTPase_dom"/>
</dbReference>
<feature type="region of interest" description="Disordered" evidence="9">
    <location>
        <begin position="850"/>
        <end position="891"/>
    </location>
</feature>
<evidence type="ECO:0000259" key="10">
    <source>
        <dbReference type="SMART" id="SM00481"/>
    </source>
</evidence>
<evidence type="ECO:0000256" key="6">
    <source>
        <dbReference type="ARBA" id="ARBA00022705"/>
    </source>
</evidence>
<dbReference type="InterPro" id="IPR029460">
    <property type="entry name" value="DNAPol_HHH"/>
</dbReference>
<evidence type="ECO:0000313" key="11">
    <source>
        <dbReference type="EMBL" id="EDY21255.1"/>
    </source>
</evidence>
<dbReference type="InterPro" id="IPR012340">
    <property type="entry name" value="NA-bd_OB-fold"/>
</dbReference>
<evidence type="ECO:0000256" key="9">
    <source>
        <dbReference type="SAM" id="MobiDB-lite"/>
    </source>
</evidence>
<dbReference type="GO" id="GO:0003887">
    <property type="term" value="F:DNA-directed DNA polymerase activity"/>
    <property type="evidence" value="ECO:0007669"/>
    <property type="project" value="UniProtKB-KW"/>
</dbReference>
<dbReference type="InterPro" id="IPR004365">
    <property type="entry name" value="NA-bd_OB_tRNA"/>
</dbReference>
<protein>
    <recommendedName>
        <fullName evidence="3">DNA polymerase III subunit alpha</fullName>
        <ecNumber evidence="2">2.7.7.7</ecNumber>
    </recommendedName>
</protein>
<accession>B4CWT5</accession>
<dbReference type="Gene3D" id="1.10.150.870">
    <property type="match status" value="1"/>
</dbReference>
<dbReference type="GO" id="GO:0006260">
    <property type="term" value="P:DNA replication"/>
    <property type="evidence" value="ECO:0007669"/>
    <property type="project" value="UniProtKB-KW"/>
</dbReference>
<dbReference type="GO" id="GO:0003676">
    <property type="term" value="F:nucleic acid binding"/>
    <property type="evidence" value="ECO:0007669"/>
    <property type="project" value="InterPro"/>
</dbReference>
<dbReference type="FunCoup" id="B4CWT5">
    <property type="interactions" value="372"/>
</dbReference>